<keyword evidence="1" id="KW-1185">Reference proteome</keyword>
<protein>
    <submittedName>
        <fullName evidence="2">Uncharacterized protein</fullName>
    </submittedName>
</protein>
<dbReference type="AlphaFoldDB" id="A0A1I8AHN8"/>
<name>A0A1I8AHN8_9BILA</name>
<evidence type="ECO:0000313" key="1">
    <source>
        <dbReference type="Proteomes" id="UP000095287"/>
    </source>
</evidence>
<proteinExistence type="predicted"/>
<evidence type="ECO:0000313" key="2">
    <source>
        <dbReference type="WBParaSite" id="L893_g5883.t1"/>
    </source>
</evidence>
<dbReference type="WBParaSite" id="L893_g5883.t1">
    <property type="protein sequence ID" value="L893_g5883.t1"/>
    <property type="gene ID" value="L893_g5883"/>
</dbReference>
<accession>A0A1I8AHN8</accession>
<dbReference type="Proteomes" id="UP000095287">
    <property type="component" value="Unplaced"/>
</dbReference>
<reference evidence="2" key="1">
    <citation type="submission" date="2016-11" db="UniProtKB">
        <authorList>
            <consortium name="WormBaseParasite"/>
        </authorList>
    </citation>
    <scope>IDENTIFICATION</scope>
</reference>
<organism evidence="1 2">
    <name type="scientific">Steinernema glaseri</name>
    <dbReference type="NCBI Taxonomy" id="37863"/>
    <lineage>
        <taxon>Eukaryota</taxon>
        <taxon>Metazoa</taxon>
        <taxon>Ecdysozoa</taxon>
        <taxon>Nematoda</taxon>
        <taxon>Chromadorea</taxon>
        <taxon>Rhabditida</taxon>
        <taxon>Tylenchina</taxon>
        <taxon>Panagrolaimomorpha</taxon>
        <taxon>Strongyloidoidea</taxon>
        <taxon>Steinernematidae</taxon>
        <taxon>Steinernema</taxon>
    </lineage>
</organism>
<sequence>MAAVAWMPRRRTVGASEASPRPSCDKKAFVVISDADLEVVRPWARGRSAVSLRSQHFPCLVLQGDASLLDCRHATVPLQTALIDCLNATVSL</sequence>